<dbReference type="PROSITE" id="PS50943">
    <property type="entry name" value="HTH_CROC1"/>
    <property type="match status" value="1"/>
</dbReference>
<organism evidence="4 5">
    <name type="scientific">Pseudoflavonifractor intestinihominis</name>
    <dbReference type="NCBI Taxonomy" id="3133171"/>
    <lineage>
        <taxon>Bacteria</taxon>
        <taxon>Bacillati</taxon>
        <taxon>Bacillota</taxon>
        <taxon>Clostridia</taxon>
        <taxon>Eubacteriales</taxon>
        <taxon>Oscillospiraceae</taxon>
        <taxon>Pseudoflavonifractor</taxon>
    </lineage>
</organism>
<feature type="domain" description="HTH cro/C1-type" evidence="3">
    <location>
        <begin position="10"/>
        <end position="64"/>
    </location>
</feature>
<keyword evidence="2" id="KW-1133">Transmembrane helix</keyword>
<reference evidence="4 5" key="1">
    <citation type="submission" date="2024-03" db="EMBL/GenBank/DDBJ databases">
        <title>Human intestinal bacterial collection.</title>
        <authorList>
            <person name="Pauvert C."/>
            <person name="Hitch T.C.A."/>
            <person name="Clavel T."/>
        </authorList>
    </citation>
    <scope>NUCLEOTIDE SEQUENCE [LARGE SCALE GENOMIC DNA]</scope>
    <source>
        <strain evidence="4 5">CLA-AP-H29</strain>
    </source>
</reference>
<evidence type="ECO:0000313" key="4">
    <source>
        <dbReference type="EMBL" id="MEQ2444651.1"/>
    </source>
</evidence>
<evidence type="ECO:0000256" key="2">
    <source>
        <dbReference type="SAM" id="Phobius"/>
    </source>
</evidence>
<evidence type="ECO:0000313" key="5">
    <source>
        <dbReference type="Proteomes" id="UP001464378"/>
    </source>
</evidence>
<protein>
    <submittedName>
        <fullName evidence="4">Helix-turn-helix transcriptional regulator</fullName>
    </submittedName>
</protein>
<dbReference type="Proteomes" id="UP001464378">
    <property type="component" value="Unassembled WGS sequence"/>
</dbReference>
<proteinExistence type="predicted"/>
<evidence type="ECO:0000259" key="3">
    <source>
        <dbReference type="PROSITE" id="PS50943"/>
    </source>
</evidence>
<dbReference type="EMBL" id="JBBMFK010000029">
    <property type="protein sequence ID" value="MEQ2444651.1"/>
    <property type="molecule type" value="Genomic_DNA"/>
</dbReference>
<dbReference type="Pfam" id="PF01381">
    <property type="entry name" value="HTH_3"/>
    <property type="match status" value="1"/>
</dbReference>
<dbReference type="SUPFAM" id="SSF47413">
    <property type="entry name" value="lambda repressor-like DNA-binding domains"/>
    <property type="match status" value="1"/>
</dbReference>
<keyword evidence="1" id="KW-0238">DNA-binding</keyword>
<dbReference type="InterPro" id="IPR010982">
    <property type="entry name" value="Lambda_DNA-bd_dom_sf"/>
</dbReference>
<dbReference type="SMART" id="SM00530">
    <property type="entry name" value="HTH_XRE"/>
    <property type="match status" value="1"/>
</dbReference>
<accession>A0ABV1EBI7</accession>
<dbReference type="InterPro" id="IPR001387">
    <property type="entry name" value="Cro/C1-type_HTH"/>
</dbReference>
<dbReference type="CDD" id="cd00093">
    <property type="entry name" value="HTH_XRE"/>
    <property type="match status" value="1"/>
</dbReference>
<comment type="caution">
    <text evidence="4">The sequence shown here is derived from an EMBL/GenBank/DDBJ whole genome shotgun (WGS) entry which is preliminary data.</text>
</comment>
<keyword evidence="2" id="KW-0472">Membrane</keyword>
<feature type="transmembrane region" description="Helical" evidence="2">
    <location>
        <begin position="104"/>
        <end position="123"/>
    </location>
</feature>
<dbReference type="PANTHER" id="PTHR46558:SF11">
    <property type="entry name" value="HTH-TYPE TRANSCRIPTIONAL REGULATOR XRE"/>
    <property type="match status" value="1"/>
</dbReference>
<dbReference type="PANTHER" id="PTHR46558">
    <property type="entry name" value="TRACRIPTIONAL REGULATORY PROTEIN-RELATED-RELATED"/>
    <property type="match status" value="1"/>
</dbReference>
<keyword evidence="2" id="KW-0812">Transmembrane</keyword>
<dbReference type="RefSeq" id="WP_294521182.1">
    <property type="nucleotide sequence ID" value="NZ_JBBMFK010000029.1"/>
</dbReference>
<evidence type="ECO:0000256" key="1">
    <source>
        <dbReference type="ARBA" id="ARBA00023125"/>
    </source>
</evidence>
<keyword evidence="5" id="KW-1185">Reference proteome</keyword>
<gene>
    <name evidence="4" type="ORF">WMO64_14400</name>
</gene>
<sequence>MDNMKTGQLIRQLRKEKDMTQRELADKLHITDRAVSKWERGLCAPEISLLEPLAEALGCSVLDLMAGERTVRAEGSQEEARTRDVLHYSIQQVRRRVRLTRRRWLLAAAAVALVLLLGGTALWRSGVLFVVARSTSPDGSEAVTVYSKDLVSGGFGLTDATSLIVRHDSGGETRITYGDHAFQGLWWAPDSSKYVLALDYGGKTYLALAWLEYSSERNLPAYLASAMAQNSHLNQYGWTEEDGQPDIDFQFLQWGLDSQSMLIYYAFTGGDGQRHDGYFWYNCVDGSIRAVLELTSQ</sequence>
<dbReference type="Gene3D" id="1.10.260.40">
    <property type="entry name" value="lambda repressor-like DNA-binding domains"/>
    <property type="match status" value="1"/>
</dbReference>
<name>A0ABV1EBI7_9FIRM</name>